<dbReference type="Proteomes" id="UP000179467">
    <property type="component" value="Unassembled WGS sequence"/>
</dbReference>
<sequence length="315" mass="33741">MLIREGVARTPDDRFAGLPDFPFAPHYHMAPDARLGPLRMHYLDEGPRDAPVMLLLHGEPSWSFLYRRMIPPLVAAGYRVIAPDHVGFGRSDKPTARESYSQAALVGWLADLVTALDLRRITLVCQDWGGPIGLNLLAAMPERFEAAVAANTLLPTCEPPPLGVAGWPGPIITAWAETCRTSDDLAVSEVIAAVCVNRPDPAVLAAYDAPFPDAAYKAGALAITGCIPLATSAPGIAANRAAWAVLERFDRPFLTLFSDSDPSTIAWEAVFQARVPGAAGQPHARIAGAGHFLQEEQGPAMAERIIAWKRAGQAA</sequence>
<dbReference type="InterPro" id="IPR029058">
    <property type="entry name" value="AB_hydrolase_fold"/>
</dbReference>
<keyword evidence="4" id="KW-1185">Reference proteome</keyword>
<dbReference type="Gene3D" id="3.40.50.1820">
    <property type="entry name" value="alpha/beta hydrolase"/>
    <property type="match status" value="1"/>
</dbReference>
<dbReference type="EC" id="3.8.1.5" evidence="3"/>
<name>A0A1S1HIQ0_9SPHN</name>
<evidence type="ECO:0000256" key="1">
    <source>
        <dbReference type="ARBA" id="ARBA00022801"/>
    </source>
</evidence>
<keyword evidence="1 3" id="KW-0378">Hydrolase</keyword>
<dbReference type="GO" id="GO:0004301">
    <property type="term" value="F:epoxide hydrolase activity"/>
    <property type="evidence" value="ECO:0007669"/>
    <property type="project" value="TreeGrafter"/>
</dbReference>
<organism evidence="3 4">
    <name type="scientific">Edaphosphingomonas haloaromaticamans</name>
    <dbReference type="NCBI Taxonomy" id="653954"/>
    <lineage>
        <taxon>Bacteria</taxon>
        <taxon>Pseudomonadati</taxon>
        <taxon>Pseudomonadota</taxon>
        <taxon>Alphaproteobacteria</taxon>
        <taxon>Sphingomonadales</taxon>
        <taxon>Rhizorhabdaceae</taxon>
        <taxon>Edaphosphingomonas</taxon>
    </lineage>
</organism>
<proteinExistence type="predicted"/>
<dbReference type="RefSeq" id="WP_070934915.1">
    <property type="nucleotide sequence ID" value="NZ_MIPT01000001.1"/>
</dbReference>
<comment type="caution">
    <text evidence="3">The sequence shown here is derived from an EMBL/GenBank/DDBJ whole genome shotgun (WGS) entry which is preliminary data.</text>
</comment>
<dbReference type="PRINTS" id="PR00412">
    <property type="entry name" value="EPOXHYDRLASE"/>
</dbReference>
<dbReference type="PRINTS" id="PR00111">
    <property type="entry name" value="ABHYDROLASE"/>
</dbReference>
<dbReference type="InterPro" id="IPR000073">
    <property type="entry name" value="AB_hydrolase_1"/>
</dbReference>
<dbReference type="InterPro" id="IPR051340">
    <property type="entry name" value="Haloalkane_dehalogenase"/>
</dbReference>
<evidence type="ECO:0000313" key="3">
    <source>
        <dbReference type="EMBL" id="OHT21938.1"/>
    </source>
</evidence>
<evidence type="ECO:0000313" key="4">
    <source>
        <dbReference type="Proteomes" id="UP000179467"/>
    </source>
</evidence>
<dbReference type="InterPro" id="IPR000639">
    <property type="entry name" value="Epox_hydrolase-like"/>
</dbReference>
<evidence type="ECO:0000259" key="2">
    <source>
        <dbReference type="Pfam" id="PF00561"/>
    </source>
</evidence>
<dbReference type="NCBIfam" id="NF002043">
    <property type="entry name" value="PRK00870.1"/>
    <property type="match status" value="1"/>
</dbReference>
<dbReference type="GO" id="GO:0018786">
    <property type="term" value="F:haloalkane dehalogenase activity"/>
    <property type="evidence" value="ECO:0007669"/>
    <property type="project" value="UniProtKB-EC"/>
</dbReference>
<accession>A0A1S1HIQ0</accession>
<dbReference type="Pfam" id="PF00561">
    <property type="entry name" value="Abhydrolase_1"/>
    <property type="match status" value="1"/>
</dbReference>
<dbReference type="OrthoDB" id="9804723at2"/>
<feature type="domain" description="AB hydrolase-1" evidence="2">
    <location>
        <begin position="51"/>
        <end position="155"/>
    </location>
</feature>
<dbReference type="EMBL" id="MIPT01000001">
    <property type="protein sequence ID" value="OHT21938.1"/>
    <property type="molecule type" value="Genomic_DNA"/>
</dbReference>
<protein>
    <submittedName>
        <fullName evidence="3">Haloalkane dehalogenase</fullName>
        <ecNumber evidence="3">3.8.1.5</ecNumber>
    </submittedName>
</protein>
<dbReference type="PANTHER" id="PTHR42977">
    <property type="entry name" value="HYDROLASE-RELATED"/>
    <property type="match status" value="1"/>
</dbReference>
<dbReference type="AlphaFoldDB" id="A0A1S1HIQ0"/>
<gene>
    <name evidence="3" type="primary">dhmA_5</name>
    <name evidence="3" type="ORF">BHE75_03953</name>
</gene>
<reference evidence="3 4" key="1">
    <citation type="submission" date="2016-09" db="EMBL/GenBank/DDBJ databases">
        <title>Metabolic pathway, cell adaptation mechanisms and a novel monoxygenase revealed through proteogenomic-transcription analysis of a Sphingomonas haloaromaticamans strain degrading the fungicide ortho-phenylphenol.</title>
        <authorList>
            <person name="Perruchon C."/>
            <person name="Papadopoulou E.S."/>
            <person name="Rousidou C."/>
            <person name="Vasileiadis S."/>
            <person name="Tanou G."/>
            <person name="Amoutzias G."/>
            <person name="Molassiotis A."/>
            <person name="Karpouzas D.G."/>
        </authorList>
    </citation>
    <scope>NUCLEOTIDE SEQUENCE [LARGE SCALE GENOMIC DNA]</scope>
    <source>
        <strain evidence="3 4">P3</strain>
    </source>
</reference>
<dbReference type="PANTHER" id="PTHR42977:SF3">
    <property type="entry name" value="AB HYDROLASE-1 DOMAIN-CONTAINING PROTEIN"/>
    <property type="match status" value="1"/>
</dbReference>
<dbReference type="SUPFAM" id="SSF53474">
    <property type="entry name" value="alpha/beta-Hydrolases"/>
    <property type="match status" value="1"/>
</dbReference>